<dbReference type="EMBL" id="CP013928">
    <property type="protein sequence ID" value="AMJ80295.1"/>
    <property type="molecule type" value="Genomic_DNA"/>
</dbReference>
<keyword evidence="2" id="KW-0274">FAD</keyword>
<reference evidence="3 4" key="1">
    <citation type="submission" date="2015-12" db="EMBL/GenBank/DDBJ databases">
        <title>Intraspecies pangenome expansion in the marine bacterium Alteromonas.</title>
        <authorList>
            <person name="Lopez-Perez M."/>
            <person name="Rodriguez-Valera F."/>
        </authorList>
    </citation>
    <scope>NUCLEOTIDE SEQUENCE [LARGE SCALE GENOMIC DNA]</scope>
    <source>
        <strain evidence="3 4">UM8</strain>
    </source>
</reference>
<keyword evidence="2" id="KW-0285">Flavoprotein</keyword>
<name>A0AAC8XMT9_9ALTE</name>
<dbReference type="PANTHER" id="PTHR43747">
    <property type="entry name" value="FAD-BINDING PROTEIN"/>
    <property type="match status" value="1"/>
</dbReference>
<dbReference type="Gene3D" id="3.50.50.60">
    <property type="entry name" value="FAD/NAD(P)-binding domain"/>
    <property type="match status" value="1"/>
</dbReference>
<dbReference type="Proteomes" id="UP000061468">
    <property type="component" value="Chromosome"/>
</dbReference>
<dbReference type="AlphaFoldDB" id="A0AAC8XMT9"/>
<feature type="binding site" evidence="2">
    <location>
        <position position="78"/>
    </location>
    <ligand>
        <name>7-chloro-L-tryptophan</name>
        <dbReference type="ChEBI" id="CHEBI:58713"/>
    </ligand>
</feature>
<gene>
    <name evidence="3" type="ORF">AV942_19400</name>
</gene>
<dbReference type="InterPro" id="IPR036188">
    <property type="entry name" value="FAD/NAD-bd_sf"/>
</dbReference>
<dbReference type="RefSeq" id="WP_015068479.1">
    <property type="nucleotide sequence ID" value="NZ_CAXGIV010000001.1"/>
</dbReference>
<protein>
    <submittedName>
        <fullName evidence="3">Tryptophan halogenase</fullName>
    </submittedName>
</protein>
<dbReference type="Pfam" id="PF04820">
    <property type="entry name" value="Trp_halogenase"/>
    <property type="match status" value="1"/>
</dbReference>
<dbReference type="SUPFAM" id="SSF51905">
    <property type="entry name" value="FAD/NAD(P)-binding domain"/>
    <property type="match status" value="1"/>
</dbReference>
<keyword evidence="2" id="KW-0547">Nucleotide-binding</keyword>
<dbReference type="InterPro" id="IPR006905">
    <property type="entry name" value="Flavin_halogenase"/>
</dbReference>
<dbReference type="PIRSF" id="PIRSF011396">
    <property type="entry name" value="Trp_halogenase"/>
    <property type="match status" value="1"/>
</dbReference>
<dbReference type="InterPro" id="IPR050816">
    <property type="entry name" value="Flavin-dep_Halogenase_NPB"/>
</dbReference>
<feature type="binding site" evidence="2">
    <location>
        <begin position="13"/>
        <end position="16"/>
    </location>
    <ligand>
        <name>FAD</name>
        <dbReference type="ChEBI" id="CHEBI:57692"/>
    </ligand>
</feature>
<feature type="active site" evidence="1">
    <location>
        <position position="78"/>
    </location>
</feature>
<feature type="binding site" evidence="2">
    <location>
        <position position="340"/>
    </location>
    <ligand>
        <name>FAD</name>
        <dbReference type="ChEBI" id="CHEBI:57692"/>
    </ligand>
</feature>
<proteinExistence type="predicted"/>
<evidence type="ECO:0000256" key="1">
    <source>
        <dbReference type="PIRSR" id="PIRSR011396-1"/>
    </source>
</evidence>
<dbReference type="InterPro" id="IPR033856">
    <property type="entry name" value="Trp_halogen"/>
</dbReference>
<feature type="binding site" evidence="2">
    <location>
        <position position="327"/>
    </location>
    <ligand>
        <name>FAD</name>
        <dbReference type="ChEBI" id="CHEBI:57692"/>
    </ligand>
</feature>
<evidence type="ECO:0000256" key="2">
    <source>
        <dbReference type="PIRSR" id="PIRSR011396-2"/>
    </source>
</evidence>
<organism evidence="3 4">
    <name type="scientific">Alteromonas mediterranea</name>
    <dbReference type="NCBI Taxonomy" id="314275"/>
    <lineage>
        <taxon>Bacteria</taxon>
        <taxon>Pseudomonadati</taxon>
        <taxon>Pseudomonadota</taxon>
        <taxon>Gammaproteobacteria</taxon>
        <taxon>Alteromonadales</taxon>
        <taxon>Alteromonadaceae</taxon>
        <taxon>Alteromonas/Salinimonas group</taxon>
        <taxon>Alteromonas</taxon>
    </lineage>
</organism>
<sequence length="493" mass="55594">MNKSVKTIVIAGGGTAGWTAAAAIAKQMGPTVNITLVESDEVGTVGVGEATIPPMRVFHKLLGIDEKDFMRATSATFKLGIQFENWGQKGDNYIHSFGVTGRESFVAPFHHFWLYGKEQGVANDFGNYCFELEAAKQDKFATSQNANIQYAYHLDSSLYATLLRNYSETRGVTRKEGKIEQITQNKETGFIESLKLASGDVIHGDFFIDCTGFRGLLIEEALKTGYEDWSHWLPCDSAVAVQTESDSAPRPITKAIAHDSGWQWKIPLQHRTGNGLVYCSKYLSDEHATQRLLDNITGNTITKPRIIKFKTGRRLKAWNKNCLALGLSSGFVEPLESTSIHLIIMGIIRFLKLFPNGGVSELIADEYNRQTLEEVVKIRDFIILHYHATYRKDSPFWQYCHDMEVPDTLKHRMQLFKEFGHAFQEDGELFRVDSWTQVMLGQGIMPESYHASVKGMPAKELQRFLQGIELSVLKGLENMPSHETFLKHYCSSR</sequence>
<dbReference type="PANTHER" id="PTHR43747:SF4">
    <property type="entry name" value="FLAVIN-DEPENDENT TRYPTOPHAN HALOGENASE"/>
    <property type="match status" value="1"/>
</dbReference>
<dbReference type="GO" id="GO:0000166">
    <property type="term" value="F:nucleotide binding"/>
    <property type="evidence" value="ECO:0007669"/>
    <property type="project" value="UniProtKB-KW"/>
</dbReference>
<accession>A0AAC8XMT9</accession>
<dbReference type="GO" id="GO:0004497">
    <property type="term" value="F:monooxygenase activity"/>
    <property type="evidence" value="ECO:0007669"/>
    <property type="project" value="InterPro"/>
</dbReference>
<feature type="binding site" evidence="2">
    <location>
        <position position="336"/>
    </location>
    <ligand>
        <name>L-tryptophan</name>
        <dbReference type="ChEBI" id="CHEBI:57912"/>
    </ligand>
</feature>
<evidence type="ECO:0000313" key="4">
    <source>
        <dbReference type="Proteomes" id="UP000061468"/>
    </source>
</evidence>
<evidence type="ECO:0000313" key="3">
    <source>
        <dbReference type="EMBL" id="AMJ80295.1"/>
    </source>
</evidence>